<dbReference type="PANTHER" id="PTHR34236">
    <property type="entry name" value="DIMETHYL SULFOXIDE REDUCTASE TRANSCRIPTIONAL ACTIVATOR"/>
    <property type="match status" value="1"/>
</dbReference>
<comment type="caution">
    <text evidence="4">The sequence shown here is derived from an EMBL/GenBank/DDBJ whole genome shotgun (WGS) entry which is preliminary data.</text>
</comment>
<keyword evidence="1" id="KW-0805">Transcription regulation</keyword>
<accession>A0ABD5YQ46</accession>
<dbReference type="GeneID" id="76199184"/>
<sequence>MTIRATIAIDTADFDLGEVLTAHDTFAELTQFIPIDDTLVPYFWAENLDLDAYEAEVRADPRVAQLVHLNEGAGRRLYQIEWADNMDGFLEHIHTPELLVESGRGTNDRWVFRIRAQSREPLAAFQAACADEGIVLQVQNAHHNPDDPERPLYGLTDKQQEALLIAQANGYFEIPQEKSLTELADEVGISRQSFSRRLNRGLNTLLINTLCTAYKL</sequence>
<evidence type="ECO:0000256" key="2">
    <source>
        <dbReference type="ARBA" id="ARBA00023163"/>
    </source>
</evidence>
<dbReference type="Pfam" id="PF04967">
    <property type="entry name" value="HTH_10"/>
    <property type="match status" value="1"/>
</dbReference>
<evidence type="ECO:0000313" key="5">
    <source>
        <dbReference type="Proteomes" id="UP001596417"/>
    </source>
</evidence>
<dbReference type="PANTHER" id="PTHR34236:SF1">
    <property type="entry name" value="DIMETHYL SULFOXIDE REDUCTASE TRANSCRIPTIONAL ACTIVATOR"/>
    <property type="match status" value="1"/>
</dbReference>
<keyword evidence="2" id="KW-0804">Transcription</keyword>
<gene>
    <name evidence="4" type="ORF">ACFQL7_06975</name>
</gene>
<evidence type="ECO:0000256" key="1">
    <source>
        <dbReference type="ARBA" id="ARBA00023015"/>
    </source>
</evidence>
<evidence type="ECO:0000313" key="4">
    <source>
        <dbReference type="EMBL" id="MFC7189625.1"/>
    </source>
</evidence>
<dbReference type="Proteomes" id="UP001596417">
    <property type="component" value="Unassembled WGS sequence"/>
</dbReference>
<keyword evidence="5" id="KW-1185">Reference proteome</keyword>
<feature type="domain" description="HTH bat-type" evidence="3">
    <location>
        <begin position="155"/>
        <end position="205"/>
    </location>
</feature>
<reference evidence="4 5" key="1">
    <citation type="journal article" date="2019" name="Int. J. Syst. Evol. Microbiol.">
        <title>The Global Catalogue of Microorganisms (GCM) 10K type strain sequencing project: providing services to taxonomists for standard genome sequencing and annotation.</title>
        <authorList>
            <consortium name="The Broad Institute Genomics Platform"/>
            <consortium name="The Broad Institute Genome Sequencing Center for Infectious Disease"/>
            <person name="Wu L."/>
            <person name="Ma J."/>
        </authorList>
    </citation>
    <scope>NUCLEOTIDE SEQUENCE [LARGE SCALE GENOMIC DNA]</scope>
    <source>
        <strain evidence="4 5">RDMS1</strain>
    </source>
</reference>
<evidence type="ECO:0000259" key="3">
    <source>
        <dbReference type="Pfam" id="PF04967"/>
    </source>
</evidence>
<dbReference type="InterPro" id="IPR007050">
    <property type="entry name" value="HTH_bacterioopsin"/>
</dbReference>
<organism evidence="4 5">
    <name type="scientific">Halocatena marina</name>
    <dbReference type="NCBI Taxonomy" id="2934937"/>
    <lineage>
        <taxon>Archaea</taxon>
        <taxon>Methanobacteriati</taxon>
        <taxon>Methanobacteriota</taxon>
        <taxon>Stenosarchaea group</taxon>
        <taxon>Halobacteria</taxon>
        <taxon>Halobacteriales</taxon>
        <taxon>Natronomonadaceae</taxon>
        <taxon>Halocatena</taxon>
    </lineage>
</organism>
<name>A0ABD5YQ46_9EURY</name>
<protein>
    <submittedName>
        <fullName evidence="4">Helix-turn-helix domain-containing protein</fullName>
    </submittedName>
</protein>
<dbReference type="AlphaFoldDB" id="A0ABD5YQ46"/>
<proteinExistence type="predicted"/>
<dbReference type="RefSeq" id="WP_264554850.1">
    <property type="nucleotide sequence ID" value="NZ_CP109979.1"/>
</dbReference>
<dbReference type="EMBL" id="JBHTAX010000001">
    <property type="protein sequence ID" value="MFC7189625.1"/>
    <property type="molecule type" value="Genomic_DNA"/>
</dbReference>